<dbReference type="EMBL" id="CAJPEX010002732">
    <property type="protein sequence ID" value="CAG0921417.1"/>
    <property type="molecule type" value="Genomic_DNA"/>
</dbReference>
<evidence type="ECO:0000313" key="3">
    <source>
        <dbReference type="Proteomes" id="UP000678499"/>
    </source>
</evidence>
<dbReference type="EMBL" id="OA884769">
    <property type="protein sequence ID" value="CAD7281265.1"/>
    <property type="molecule type" value="Genomic_DNA"/>
</dbReference>
<feature type="compositionally biased region" description="Acidic residues" evidence="1">
    <location>
        <begin position="119"/>
        <end position="134"/>
    </location>
</feature>
<gene>
    <name evidence="2" type="ORF">NMOB1V02_LOCUS8913</name>
</gene>
<sequence>MPEALDTEPIAAPAAAEDQGAVPVEEPADAQAAGAAEEEVAVGSGEAAAGGGAVSTGEDAADGQALMPEEPAADAGEEQQESNVHPELADIGSPGEEHDTVQQQQGPSDQQPIFRAEGLDSEVEGDDDDEDESGSSEGRKKGRFTCPPPTVATTTTTPASTTTTAATSTTSEEASTKKSKSPKRRRRDTSDANIGLKREKDALRYALEIKVAIPPKISRALQIHHKLKKFQQYMRLQDAASLKGRLGAAVDPDAVATPSPAKWPEALPIGSFQPVPHAV</sequence>
<feature type="region of interest" description="Disordered" evidence="1">
    <location>
        <begin position="1"/>
        <end position="197"/>
    </location>
</feature>
<dbReference type="Proteomes" id="UP000678499">
    <property type="component" value="Unassembled WGS sequence"/>
</dbReference>
<feature type="compositionally biased region" description="Basic residues" evidence="1">
    <location>
        <begin position="177"/>
        <end position="187"/>
    </location>
</feature>
<evidence type="ECO:0000256" key="1">
    <source>
        <dbReference type="SAM" id="MobiDB-lite"/>
    </source>
</evidence>
<name>A0A7R9BU17_9CRUS</name>
<feature type="compositionally biased region" description="Acidic residues" evidence="1">
    <location>
        <begin position="71"/>
        <end position="80"/>
    </location>
</feature>
<feature type="compositionally biased region" description="Low complexity" evidence="1">
    <location>
        <begin position="29"/>
        <end position="47"/>
    </location>
</feature>
<evidence type="ECO:0000313" key="2">
    <source>
        <dbReference type="EMBL" id="CAD7281265.1"/>
    </source>
</evidence>
<reference evidence="2" key="1">
    <citation type="submission" date="2020-11" db="EMBL/GenBank/DDBJ databases">
        <authorList>
            <person name="Tran Van P."/>
        </authorList>
    </citation>
    <scope>NUCLEOTIDE SEQUENCE</scope>
</reference>
<protein>
    <submittedName>
        <fullName evidence="2">Uncharacterized protein</fullName>
    </submittedName>
</protein>
<feature type="compositionally biased region" description="Low complexity" evidence="1">
    <location>
        <begin position="102"/>
        <end position="111"/>
    </location>
</feature>
<accession>A0A7R9BU17</accession>
<keyword evidence="3" id="KW-1185">Reference proteome</keyword>
<organism evidence="2">
    <name type="scientific">Notodromas monacha</name>
    <dbReference type="NCBI Taxonomy" id="399045"/>
    <lineage>
        <taxon>Eukaryota</taxon>
        <taxon>Metazoa</taxon>
        <taxon>Ecdysozoa</taxon>
        <taxon>Arthropoda</taxon>
        <taxon>Crustacea</taxon>
        <taxon>Oligostraca</taxon>
        <taxon>Ostracoda</taxon>
        <taxon>Podocopa</taxon>
        <taxon>Podocopida</taxon>
        <taxon>Cypridocopina</taxon>
        <taxon>Cypridoidea</taxon>
        <taxon>Cyprididae</taxon>
        <taxon>Notodromas</taxon>
    </lineage>
</organism>
<feature type="compositionally biased region" description="Low complexity" evidence="1">
    <location>
        <begin position="151"/>
        <end position="173"/>
    </location>
</feature>
<proteinExistence type="predicted"/>
<dbReference type="AlphaFoldDB" id="A0A7R9BU17"/>